<sequence>MDLLLIIVIDNRRSEVGPLFSLIVRASRIMNVTLALCTLAKERSTVKIRGGNHSEELIGVEFGKSGSGMLMNSGIDQVELCPKHLCYCAYFSSFKPAWQPLAVTGTAGGCRFERSGKSFA</sequence>
<proteinExistence type="predicted"/>
<evidence type="ECO:0000313" key="1">
    <source>
        <dbReference type="EMBL" id="VFJ56560.1"/>
    </source>
</evidence>
<name>A0A450SRG2_9GAMM</name>
<organism evidence="1">
    <name type="scientific">Candidatus Kentrum sp. FW</name>
    <dbReference type="NCBI Taxonomy" id="2126338"/>
    <lineage>
        <taxon>Bacteria</taxon>
        <taxon>Pseudomonadati</taxon>
        <taxon>Pseudomonadota</taxon>
        <taxon>Gammaproteobacteria</taxon>
        <taxon>Candidatus Kentrum</taxon>
    </lineage>
</organism>
<dbReference type="EMBL" id="CAADEW010000062">
    <property type="protein sequence ID" value="VFJ56560.1"/>
    <property type="molecule type" value="Genomic_DNA"/>
</dbReference>
<dbReference type="AlphaFoldDB" id="A0A450SRG2"/>
<reference evidence="1" key="1">
    <citation type="submission" date="2019-02" db="EMBL/GenBank/DDBJ databases">
        <authorList>
            <person name="Gruber-Vodicka R. H."/>
            <person name="Seah K. B. B."/>
        </authorList>
    </citation>
    <scope>NUCLEOTIDE SEQUENCE</scope>
    <source>
        <strain evidence="1">BECK_BZ15</strain>
    </source>
</reference>
<accession>A0A450SRG2</accession>
<gene>
    <name evidence="1" type="ORF">BECKFW1821A_GA0114235_10628</name>
</gene>
<protein>
    <submittedName>
        <fullName evidence="1">Uncharacterized protein</fullName>
    </submittedName>
</protein>